<dbReference type="OrthoDB" id="1796720at2"/>
<name>A0A1W1UED9_DESTI</name>
<dbReference type="EMBL" id="FWWT01000005">
    <property type="protein sequence ID" value="SMB79475.1"/>
    <property type="molecule type" value="Genomic_DNA"/>
</dbReference>
<dbReference type="Proteomes" id="UP000192731">
    <property type="component" value="Unassembled WGS sequence"/>
</dbReference>
<evidence type="ECO:0000313" key="2">
    <source>
        <dbReference type="EMBL" id="SMB79475.1"/>
    </source>
</evidence>
<dbReference type="RefSeq" id="WP_084051879.1">
    <property type="nucleotide sequence ID" value="NZ_FWWT01000005.1"/>
</dbReference>
<dbReference type="GO" id="GO:0003677">
    <property type="term" value="F:DNA binding"/>
    <property type="evidence" value="ECO:0007669"/>
    <property type="project" value="UniProtKB-KW"/>
</dbReference>
<dbReference type="STRING" id="656914.SAMN00017405_0763"/>
<proteinExistence type="predicted"/>
<gene>
    <name evidence="2" type="ORF">SAMN00017405_0763</name>
</gene>
<evidence type="ECO:0000259" key="1">
    <source>
        <dbReference type="PROSITE" id="PS50943"/>
    </source>
</evidence>
<keyword evidence="3" id="KW-1185">Reference proteome</keyword>
<protein>
    <submittedName>
        <fullName evidence="2">DNA-binding transcriptional regulator, XRE-family HTH domain</fullName>
    </submittedName>
</protein>
<sequence length="150" mass="17432">MDRNAFIKIIDTNLKLIRNESNFTQDKMAETIGISKKTLVQIEKERASLGWMGAVAVASIFKNSKIMQMNFGGDVEDIILSLAFKKYELDYENTLGGKVWWRDVEKCNNYKIQQNIISNHYRILNEQNKRISSSFDLDYMKKRLAELANI</sequence>
<organism evidence="2 3">
    <name type="scientific">Desulfonispora thiosulfatigenes DSM 11270</name>
    <dbReference type="NCBI Taxonomy" id="656914"/>
    <lineage>
        <taxon>Bacteria</taxon>
        <taxon>Bacillati</taxon>
        <taxon>Bacillota</taxon>
        <taxon>Clostridia</taxon>
        <taxon>Eubacteriales</taxon>
        <taxon>Peptococcaceae</taxon>
        <taxon>Desulfonispora</taxon>
    </lineage>
</organism>
<dbReference type="Gene3D" id="1.10.260.40">
    <property type="entry name" value="lambda repressor-like DNA-binding domains"/>
    <property type="match status" value="1"/>
</dbReference>
<evidence type="ECO:0000313" key="3">
    <source>
        <dbReference type="Proteomes" id="UP000192731"/>
    </source>
</evidence>
<keyword evidence="2" id="KW-0238">DNA-binding</keyword>
<dbReference type="InterPro" id="IPR010982">
    <property type="entry name" value="Lambda_DNA-bd_dom_sf"/>
</dbReference>
<dbReference type="CDD" id="cd00093">
    <property type="entry name" value="HTH_XRE"/>
    <property type="match status" value="1"/>
</dbReference>
<dbReference type="Pfam" id="PF12844">
    <property type="entry name" value="HTH_19"/>
    <property type="match status" value="1"/>
</dbReference>
<feature type="domain" description="HTH cro/C1-type" evidence="1">
    <location>
        <begin position="14"/>
        <end position="48"/>
    </location>
</feature>
<dbReference type="AlphaFoldDB" id="A0A1W1UED9"/>
<dbReference type="PROSITE" id="PS50943">
    <property type="entry name" value="HTH_CROC1"/>
    <property type="match status" value="1"/>
</dbReference>
<dbReference type="InterPro" id="IPR001387">
    <property type="entry name" value="Cro/C1-type_HTH"/>
</dbReference>
<dbReference type="SUPFAM" id="SSF47413">
    <property type="entry name" value="lambda repressor-like DNA-binding domains"/>
    <property type="match status" value="1"/>
</dbReference>
<accession>A0A1W1UED9</accession>
<reference evidence="2 3" key="1">
    <citation type="submission" date="2017-04" db="EMBL/GenBank/DDBJ databases">
        <authorList>
            <person name="Afonso C.L."/>
            <person name="Miller P.J."/>
            <person name="Scott M.A."/>
            <person name="Spackman E."/>
            <person name="Goraichik I."/>
            <person name="Dimitrov K.M."/>
            <person name="Suarez D.L."/>
            <person name="Swayne D.E."/>
        </authorList>
    </citation>
    <scope>NUCLEOTIDE SEQUENCE [LARGE SCALE GENOMIC DNA]</scope>
    <source>
        <strain evidence="2 3">DSM 11270</strain>
    </source>
</reference>